<protein>
    <submittedName>
        <fullName evidence="1">Uncharacterized metal-binding protein YceD, DUF177 family</fullName>
    </submittedName>
</protein>
<dbReference type="EMBL" id="FMAR01000007">
    <property type="protein sequence ID" value="SCC40099.1"/>
    <property type="molecule type" value="Genomic_DNA"/>
</dbReference>
<organism evidence="1 2">
    <name type="scientific">Chitinophaga costaii</name>
    <dbReference type="NCBI Taxonomy" id="1335309"/>
    <lineage>
        <taxon>Bacteria</taxon>
        <taxon>Pseudomonadati</taxon>
        <taxon>Bacteroidota</taxon>
        <taxon>Chitinophagia</taxon>
        <taxon>Chitinophagales</taxon>
        <taxon>Chitinophagaceae</taxon>
        <taxon>Chitinophaga</taxon>
    </lineage>
</organism>
<proteinExistence type="predicted"/>
<dbReference type="InterPro" id="IPR003772">
    <property type="entry name" value="YceD"/>
</dbReference>
<reference evidence="1 2" key="1">
    <citation type="submission" date="2016-08" db="EMBL/GenBank/DDBJ databases">
        <authorList>
            <person name="Seilhamer J.J."/>
        </authorList>
    </citation>
    <scope>NUCLEOTIDE SEQUENCE [LARGE SCALE GENOMIC DNA]</scope>
    <source>
        <strain evidence="1 2">A37T2</strain>
    </source>
</reference>
<dbReference type="Pfam" id="PF02620">
    <property type="entry name" value="YceD"/>
    <property type="match status" value="1"/>
</dbReference>
<dbReference type="OrthoDB" id="1524821at2"/>
<accession>A0A1C4E900</accession>
<dbReference type="STRING" id="1335309.GA0116948_107175"/>
<gene>
    <name evidence="1" type="ORF">GA0116948_107175</name>
</gene>
<dbReference type="AlphaFoldDB" id="A0A1C4E900"/>
<sequence>MKPLREFDIPFVGLTPGVHSFEYQITDSFFENYGEQDFRDCEATIKLAFDKKAGFFMLKFEIGGKATVNCDRCGTPFELRLWDDFNLVVKLVDNPEAMSNDEDPDVAYIARTDSHLNVADWIYEFINLSIPMQHIHPDLPDGTSGCDPEVLAMLARMSQQEEEKTNPIWKGLDKFKNN</sequence>
<name>A0A1C4E900_9BACT</name>
<dbReference type="Proteomes" id="UP000242818">
    <property type="component" value="Unassembled WGS sequence"/>
</dbReference>
<evidence type="ECO:0000313" key="2">
    <source>
        <dbReference type="Proteomes" id="UP000242818"/>
    </source>
</evidence>
<dbReference type="RefSeq" id="WP_089712475.1">
    <property type="nucleotide sequence ID" value="NZ_FMAR01000007.1"/>
</dbReference>
<evidence type="ECO:0000313" key="1">
    <source>
        <dbReference type="EMBL" id="SCC40099.1"/>
    </source>
</evidence>
<keyword evidence="2" id="KW-1185">Reference proteome</keyword>